<dbReference type="RefSeq" id="XP_033533297.1">
    <property type="nucleotide sequence ID" value="XM_033676488.1"/>
</dbReference>
<reference evidence="3" key="3">
    <citation type="submission" date="2025-04" db="UniProtKB">
        <authorList>
            <consortium name="RefSeq"/>
        </authorList>
    </citation>
    <scope>IDENTIFICATION</scope>
    <source>
        <strain evidence="3">CBS 781.70</strain>
    </source>
</reference>
<keyword evidence="2" id="KW-1185">Reference proteome</keyword>
<evidence type="ECO:0000313" key="1">
    <source>
        <dbReference type="EMBL" id="KAF1811666.1"/>
    </source>
</evidence>
<proteinExistence type="predicted"/>
<dbReference type="EMBL" id="ML975160">
    <property type="protein sequence ID" value="KAF1811666.1"/>
    <property type="molecule type" value="Genomic_DNA"/>
</dbReference>
<sequence length="56" mass="6360">MAVAHSASCSHEFVMIKSDTTIVLWNCNLCHSGPHWYIWECTKCKFKACRPCSVKA</sequence>
<dbReference type="GeneID" id="54417058"/>
<dbReference type="Proteomes" id="UP000504638">
    <property type="component" value="Unplaced"/>
</dbReference>
<protein>
    <submittedName>
        <fullName evidence="1 3">Uncharacterized protein</fullName>
    </submittedName>
</protein>
<reference evidence="3" key="2">
    <citation type="submission" date="2020-04" db="EMBL/GenBank/DDBJ databases">
        <authorList>
            <consortium name="NCBI Genome Project"/>
        </authorList>
    </citation>
    <scope>NUCLEOTIDE SEQUENCE</scope>
    <source>
        <strain evidence="3">CBS 781.70</strain>
    </source>
</reference>
<reference evidence="1 3" key="1">
    <citation type="submission" date="2020-01" db="EMBL/GenBank/DDBJ databases">
        <authorList>
            <consortium name="DOE Joint Genome Institute"/>
            <person name="Haridas S."/>
            <person name="Albert R."/>
            <person name="Binder M."/>
            <person name="Bloem J."/>
            <person name="Labutti K."/>
            <person name="Salamov A."/>
            <person name="Andreopoulos B."/>
            <person name="Baker S.E."/>
            <person name="Barry K."/>
            <person name="Bills G."/>
            <person name="Bluhm B.H."/>
            <person name="Cannon C."/>
            <person name="Castanera R."/>
            <person name="Culley D.E."/>
            <person name="Daum C."/>
            <person name="Ezra D."/>
            <person name="Gonzalez J.B."/>
            <person name="Henrissat B."/>
            <person name="Kuo A."/>
            <person name="Liang C."/>
            <person name="Lipzen A."/>
            <person name="Lutzoni F."/>
            <person name="Magnuson J."/>
            <person name="Mondo S."/>
            <person name="Nolan M."/>
            <person name="Ohm R."/>
            <person name="Pangilinan J."/>
            <person name="Park H.-J."/>
            <person name="Ramirez L."/>
            <person name="Alfaro M."/>
            <person name="Sun H."/>
            <person name="Tritt A."/>
            <person name="Yoshinaga Y."/>
            <person name="Zwiers L.-H."/>
            <person name="Turgeon B.G."/>
            <person name="Goodwin S.B."/>
            <person name="Spatafora J.W."/>
            <person name="Crous P.W."/>
            <person name="Grigoriev I.V."/>
        </authorList>
    </citation>
    <scope>NUCLEOTIDE SEQUENCE</scope>
    <source>
        <strain evidence="1 3">CBS 781.70</strain>
    </source>
</reference>
<dbReference type="OrthoDB" id="4596934at2759"/>
<organism evidence="1">
    <name type="scientific">Eremomyces bilateralis CBS 781.70</name>
    <dbReference type="NCBI Taxonomy" id="1392243"/>
    <lineage>
        <taxon>Eukaryota</taxon>
        <taxon>Fungi</taxon>
        <taxon>Dikarya</taxon>
        <taxon>Ascomycota</taxon>
        <taxon>Pezizomycotina</taxon>
        <taxon>Dothideomycetes</taxon>
        <taxon>Dothideomycetes incertae sedis</taxon>
        <taxon>Eremomycetales</taxon>
        <taxon>Eremomycetaceae</taxon>
        <taxon>Eremomyces</taxon>
    </lineage>
</organism>
<evidence type="ECO:0000313" key="3">
    <source>
        <dbReference type="RefSeq" id="XP_033533297.1"/>
    </source>
</evidence>
<gene>
    <name evidence="1 3" type="ORF">P152DRAFT_398824</name>
</gene>
<accession>A0A6G1G161</accession>
<dbReference type="AlphaFoldDB" id="A0A6G1G161"/>
<name>A0A6G1G161_9PEZI</name>
<evidence type="ECO:0000313" key="2">
    <source>
        <dbReference type="Proteomes" id="UP000504638"/>
    </source>
</evidence>